<dbReference type="EMBL" id="JAGKQM010000016">
    <property type="protein sequence ID" value="KAH0873773.1"/>
    <property type="molecule type" value="Genomic_DNA"/>
</dbReference>
<keyword evidence="2" id="KW-1185">Reference proteome</keyword>
<accession>A0ABQ7Z0T6</accession>
<dbReference type="Proteomes" id="UP000824890">
    <property type="component" value="Unassembled WGS sequence"/>
</dbReference>
<reference evidence="1 2" key="1">
    <citation type="submission" date="2021-05" db="EMBL/GenBank/DDBJ databases">
        <title>Genome Assembly of Synthetic Allotetraploid Brassica napus Reveals Homoeologous Exchanges between Subgenomes.</title>
        <authorList>
            <person name="Davis J.T."/>
        </authorList>
    </citation>
    <scope>NUCLEOTIDE SEQUENCE [LARGE SCALE GENOMIC DNA]</scope>
    <source>
        <strain evidence="2">cv. Da-Ae</strain>
        <tissue evidence="1">Seedling</tissue>
    </source>
</reference>
<organism evidence="1 2">
    <name type="scientific">Brassica napus</name>
    <name type="common">Rape</name>
    <dbReference type="NCBI Taxonomy" id="3708"/>
    <lineage>
        <taxon>Eukaryota</taxon>
        <taxon>Viridiplantae</taxon>
        <taxon>Streptophyta</taxon>
        <taxon>Embryophyta</taxon>
        <taxon>Tracheophyta</taxon>
        <taxon>Spermatophyta</taxon>
        <taxon>Magnoliopsida</taxon>
        <taxon>eudicotyledons</taxon>
        <taxon>Gunneridae</taxon>
        <taxon>Pentapetalae</taxon>
        <taxon>rosids</taxon>
        <taxon>malvids</taxon>
        <taxon>Brassicales</taxon>
        <taxon>Brassicaceae</taxon>
        <taxon>Brassiceae</taxon>
        <taxon>Brassica</taxon>
    </lineage>
</organism>
<proteinExistence type="predicted"/>
<evidence type="ECO:0000313" key="2">
    <source>
        <dbReference type="Proteomes" id="UP000824890"/>
    </source>
</evidence>
<protein>
    <submittedName>
        <fullName evidence="1">Uncharacterized protein</fullName>
    </submittedName>
</protein>
<comment type="caution">
    <text evidence="1">The sequence shown here is derived from an EMBL/GenBank/DDBJ whole genome shotgun (WGS) entry which is preliminary data.</text>
</comment>
<sequence length="78" mass="8772">MPQGDDESIDEELLKSAYTVPLASFDIYTFSLFEPPMSFSQTQCLLYGHFDEHETSLSFFKGTWKKGSSESVSFGAET</sequence>
<name>A0ABQ7Z0T6_BRANA</name>
<gene>
    <name evidence="1" type="ORF">HID58_071135</name>
</gene>
<evidence type="ECO:0000313" key="1">
    <source>
        <dbReference type="EMBL" id="KAH0873773.1"/>
    </source>
</evidence>